<feature type="region of interest" description="Disordered" evidence="1">
    <location>
        <begin position="24"/>
        <end position="55"/>
    </location>
</feature>
<comment type="caution">
    <text evidence="2">The sequence shown here is derived from an EMBL/GenBank/DDBJ whole genome shotgun (WGS) entry which is preliminary data.</text>
</comment>
<evidence type="ECO:0000256" key="1">
    <source>
        <dbReference type="SAM" id="MobiDB-lite"/>
    </source>
</evidence>
<reference evidence="2 3" key="1">
    <citation type="submission" date="2022-11" db="EMBL/GenBank/DDBJ databases">
        <title>Minimal conservation of predation-associated metabolite biosynthetic gene clusters underscores biosynthetic potential of Myxococcota including descriptions for ten novel species: Archangium lansinium sp. nov., Myxococcus landrumus sp. nov., Nannocystis bai.</title>
        <authorList>
            <person name="Ahearne A."/>
            <person name="Stevens C."/>
            <person name="Dowd S."/>
        </authorList>
    </citation>
    <scope>NUCLEOTIDE SEQUENCE [LARGE SCALE GENOMIC DNA]</scope>
    <source>
        <strain evidence="2 3">NCELM</strain>
    </source>
</reference>
<feature type="compositionally biased region" description="Basic and acidic residues" evidence="1">
    <location>
        <begin position="24"/>
        <end position="35"/>
    </location>
</feature>
<organism evidence="2 3">
    <name type="scientific">Nannocystis radixulma</name>
    <dbReference type="NCBI Taxonomy" id="2995305"/>
    <lineage>
        <taxon>Bacteria</taxon>
        <taxon>Pseudomonadati</taxon>
        <taxon>Myxococcota</taxon>
        <taxon>Polyangia</taxon>
        <taxon>Nannocystales</taxon>
        <taxon>Nannocystaceae</taxon>
        <taxon>Nannocystis</taxon>
    </lineage>
</organism>
<dbReference type="EMBL" id="JAQNDN010000021">
    <property type="protein sequence ID" value="MDC0673096.1"/>
    <property type="molecule type" value="Genomic_DNA"/>
</dbReference>
<accession>A0ABT5BG23</accession>
<dbReference type="RefSeq" id="WP_272005612.1">
    <property type="nucleotide sequence ID" value="NZ_JAQNDN010000021.1"/>
</dbReference>
<gene>
    <name evidence="2" type="ORF">POL58_35405</name>
</gene>
<name>A0ABT5BG23_9BACT</name>
<protein>
    <submittedName>
        <fullName evidence="2">Uncharacterized protein</fullName>
    </submittedName>
</protein>
<sequence>MIVEWLGHLPSVAPEGVRERLRHLGDLPGEARTDAAEALAASDGSHGAATPAALQ</sequence>
<keyword evidence="3" id="KW-1185">Reference proteome</keyword>
<dbReference type="Proteomes" id="UP001217838">
    <property type="component" value="Unassembled WGS sequence"/>
</dbReference>
<evidence type="ECO:0000313" key="2">
    <source>
        <dbReference type="EMBL" id="MDC0673096.1"/>
    </source>
</evidence>
<proteinExistence type="predicted"/>
<evidence type="ECO:0000313" key="3">
    <source>
        <dbReference type="Proteomes" id="UP001217838"/>
    </source>
</evidence>